<dbReference type="AlphaFoldDB" id="A0A6A6I8K9"/>
<dbReference type="GeneID" id="54587729"/>
<accession>A0A6A6I8K9</accession>
<dbReference type="OrthoDB" id="2322999at2759"/>
<name>A0A6A6I8K9_9PLEO</name>
<dbReference type="EMBL" id="ML987199">
    <property type="protein sequence ID" value="KAF2245860.1"/>
    <property type="molecule type" value="Genomic_DNA"/>
</dbReference>
<proteinExistence type="predicted"/>
<organism evidence="1 2">
    <name type="scientific">Trematosphaeria pertusa</name>
    <dbReference type="NCBI Taxonomy" id="390896"/>
    <lineage>
        <taxon>Eukaryota</taxon>
        <taxon>Fungi</taxon>
        <taxon>Dikarya</taxon>
        <taxon>Ascomycota</taxon>
        <taxon>Pezizomycotina</taxon>
        <taxon>Dothideomycetes</taxon>
        <taxon>Pleosporomycetidae</taxon>
        <taxon>Pleosporales</taxon>
        <taxon>Massarineae</taxon>
        <taxon>Trematosphaeriaceae</taxon>
        <taxon>Trematosphaeria</taxon>
    </lineage>
</organism>
<dbReference type="RefSeq" id="XP_033680864.1">
    <property type="nucleotide sequence ID" value="XM_033834399.1"/>
</dbReference>
<keyword evidence="2" id="KW-1185">Reference proteome</keyword>
<evidence type="ECO:0000313" key="1">
    <source>
        <dbReference type="EMBL" id="KAF2245860.1"/>
    </source>
</evidence>
<evidence type="ECO:0000313" key="2">
    <source>
        <dbReference type="Proteomes" id="UP000800094"/>
    </source>
</evidence>
<sequence length="180" mass="19824">MATANVLPAIAGLQRPPTSRDLELSRAVYNSLPHLEEQPEISNAALKALCELFVHNGVQDVFGTRPDFFQEFASFLHHNNLADLVALQLLDSPQNSTRMELLIGPQATLMVDEKDLIGFEPPRITTGWSLSFQVGDDGIISCKGNDVYAEKKNTHQVFTDSKPLPTVESTPPRAIIVAHH</sequence>
<protein>
    <submittedName>
        <fullName evidence="1">Uncharacterized protein</fullName>
    </submittedName>
</protein>
<dbReference type="Proteomes" id="UP000800094">
    <property type="component" value="Unassembled WGS sequence"/>
</dbReference>
<reference evidence="1" key="1">
    <citation type="journal article" date="2020" name="Stud. Mycol.">
        <title>101 Dothideomycetes genomes: a test case for predicting lifestyles and emergence of pathogens.</title>
        <authorList>
            <person name="Haridas S."/>
            <person name="Albert R."/>
            <person name="Binder M."/>
            <person name="Bloem J."/>
            <person name="Labutti K."/>
            <person name="Salamov A."/>
            <person name="Andreopoulos B."/>
            <person name="Baker S."/>
            <person name="Barry K."/>
            <person name="Bills G."/>
            <person name="Bluhm B."/>
            <person name="Cannon C."/>
            <person name="Castanera R."/>
            <person name="Culley D."/>
            <person name="Daum C."/>
            <person name="Ezra D."/>
            <person name="Gonzalez J."/>
            <person name="Henrissat B."/>
            <person name="Kuo A."/>
            <person name="Liang C."/>
            <person name="Lipzen A."/>
            <person name="Lutzoni F."/>
            <person name="Magnuson J."/>
            <person name="Mondo S."/>
            <person name="Nolan M."/>
            <person name="Ohm R."/>
            <person name="Pangilinan J."/>
            <person name="Park H.-J."/>
            <person name="Ramirez L."/>
            <person name="Alfaro M."/>
            <person name="Sun H."/>
            <person name="Tritt A."/>
            <person name="Yoshinaga Y."/>
            <person name="Zwiers L.-H."/>
            <person name="Turgeon B."/>
            <person name="Goodwin S."/>
            <person name="Spatafora J."/>
            <person name="Crous P."/>
            <person name="Grigoriev I."/>
        </authorList>
    </citation>
    <scope>NUCLEOTIDE SEQUENCE</scope>
    <source>
        <strain evidence="1">CBS 122368</strain>
    </source>
</reference>
<gene>
    <name evidence="1" type="ORF">BU26DRAFT_577273</name>
</gene>